<keyword evidence="2" id="KW-1185">Reference proteome</keyword>
<name>A0ABT4PHI5_9BACT</name>
<accession>A0ABT4PHI5</accession>
<dbReference type="Proteomes" id="UP001141933">
    <property type="component" value="Unassembled WGS sequence"/>
</dbReference>
<evidence type="ECO:0000313" key="2">
    <source>
        <dbReference type="Proteomes" id="UP001141933"/>
    </source>
</evidence>
<dbReference type="RefSeq" id="WP_269877678.1">
    <property type="nucleotide sequence ID" value="NZ_JAPZVM010000004.1"/>
</dbReference>
<proteinExistence type="predicted"/>
<sequence>MAYDTSIDRQRYKSRKTGVEVAGERTEKEAVPGRRSEEIAFSFSDTASFVTVQSDWSDYGFLFACTALCRYCTDFGVSN</sequence>
<protein>
    <submittedName>
        <fullName evidence="1">Uncharacterized protein</fullName>
    </submittedName>
</protein>
<evidence type="ECO:0000313" key="1">
    <source>
        <dbReference type="EMBL" id="MCZ8372476.1"/>
    </source>
</evidence>
<organism evidence="1 2">
    <name type="scientific">Phocaeicola acetigenes</name>
    <dbReference type="NCBI Taxonomy" id="3016083"/>
    <lineage>
        <taxon>Bacteria</taxon>
        <taxon>Pseudomonadati</taxon>
        <taxon>Bacteroidota</taxon>
        <taxon>Bacteroidia</taxon>
        <taxon>Bacteroidales</taxon>
        <taxon>Bacteroidaceae</taxon>
        <taxon>Phocaeicola</taxon>
    </lineage>
</organism>
<reference evidence="1" key="1">
    <citation type="submission" date="2022-12" db="EMBL/GenBank/DDBJ databases">
        <title>Phocaeicola acetigenes sp. nov., isolated feces from a healthy human.</title>
        <authorList>
            <person name="Do H."/>
            <person name="Ha Y.B."/>
            <person name="Kim J.-S."/>
            <person name="Suh M.K."/>
            <person name="Kim H.S."/>
            <person name="Lee J.-S."/>
        </authorList>
    </citation>
    <scope>NUCLEOTIDE SEQUENCE</scope>
    <source>
        <strain evidence="1">KGMB11183</strain>
    </source>
</reference>
<dbReference type="EMBL" id="JAPZVM010000004">
    <property type="protein sequence ID" value="MCZ8372476.1"/>
    <property type="molecule type" value="Genomic_DNA"/>
</dbReference>
<gene>
    <name evidence="1" type="ORF">O6P32_07090</name>
</gene>
<comment type="caution">
    <text evidence="1">The sequence shown here is derived from an EMBL/GenBank/DDBJ whole genome shotgun (WGS) entry which is preliminary data.</text>
</comment>